<dbReference type="InterPro" id="IPR044974">
    <property type="entry name" value="Disease_R_plants"/>
</dbReference>
<dbReference type="GO" id="GO:0051707">
    <property type="term" value="P:response to other organism"/>
    <property type="evidence" value="ECO:0007669"/>
    <property type="project" value="UniProtKB-ARBA"/>
</dbReference>
<dbReference type="SMART" id="SM00255">
    <property type="entry name" value="TIR"/>
    <property type="match status" value="1"/>
</dbReference>
<keyword evidence="4" id="KW-0520">NAD</keyword>
<keyword evidence="6" id="KW-1133">Transmembrane helix</keyword>
<dbReference type="InterPro" id="IPR032675">
    <property type="entry name" value="LRR_dom_sf"/>
</dbReference>
<reference evidence="8" key="1">
    <citation type="journal article" date="2020" name="Plant Biotechnol. J.">
        <title>The pomegranate (Punica granatum L.) draft genome dissects genetic divergence between soft- and hard-seeded cultivars.</title>
        <authorList>
            <person name="Luo X."/>
            <person name="Li H."/>
            <person name="Wu Z."/>
            <person name="Yao W."/>
            <person name="Zhao P."/>
            <person name="Cao D."/>
            <person name="Yu H."/>
            <person name="Li K."/>
            <person name="Poudel K."/>
            <person name="Zhao D."/>
            <person name="Zhang F."/>
            <person name="Xia X."/>
            <person name="Chen L."/>
            <person name="Wang Q."/>
            <person name="Jing D."/>
            <person name="Cao S."/>
        </authorList>
    </citation>
    <scope>NUCLEOTIDE SEQUENCE [LARGE SCALE GENOMIC DNA]</scope>
    <source>
        <strain evidence="8">cv. Tunisia</strain>
    </source>
</reference>
<evidence type="ECO:0000256" key="6">
    <source>
        <dbReference type="SAM" id="Phobius"/>
    </source>
</evidence>
<reference evidence="9" key="2">
    <citation type="submission" date="2025-08" db="UniProtKB">
        <authorList>
            <consortium name="RefSeq"/>
        </authorList>
    </citation>
    <scope>IDENTIFICATION</scope>
    <source>
        <tissue evidence="9">Leaf</tissue>
    </source>
</reference>
<dbReference type="GO" id="GO:0006952">
    <property type="term" value="P:defense response"/>
    <property type="evidence" value="ECO:0007669"/>
    <property type="project" value="UniProtKB-KW"/>
</dbReference>
<feature type="region of interest" description="Disordered" evidence="5">
    <location>
        <begin position="37"/>
        <end position="59"/>
    </location>
</feature>
<dbReference type="OrthoDB" id="2018313at2759"/>
<dbReference type="FunFam" id="3.40.50.10140:FF:000007">
    <property type="entry name" value="Disease resistance protein (TIR-NBS-LRR class)"/>
    <property type="match status" value="1"/>
</dbReference>
<dbReference type="Gene3D" id="3.80.10.10">
    <property type="entry name" value="Ribonuclease Inhibitor"/>
    <property type="match status" value="4"/>
</dbReference>
<dbReference type="Pfam" id="PF23598">
    <property type="entry name" value="LRR_14"/>
    <property type="match status" value="1"/>
</dbReference>
<keyword evidence="1" id="KW-0433">Leucine-rich repeat</keyword>
<dbReference type="InterPro" id="IPR003593">
    <property type="entry name" value="AAA+_ATPase"/>
</dbReference>
<keyword evidence="6" id="KW-0812">Transmembrane</keyword>
<proteinExistence type="predicted"/>
<dbReference type="Gene3D" id="1.10.8.430">
    <property type="entry name" value="Helical domain of apoptotic protease-activating factors"/>
    <property type="match status" value="1"/>
</dbReference>
<evidence type="ECO:0000256" key="4">
    <source>
        <dbReference type="ARBA" id="ARBA00023027"/>
    </source>
</evidence>
<feature type="transmembrane region" description="Helical" evidence="6">
    <location>
        <begin position="12"/>
        <end position="30"/>
    </location>
</feature>
<dbReference type="Gene3D" id="3.40.50.10140">
    <property type="entry name" value="Toll/interleukin-1 receptor homology (TIR) domain"/>
    <property type="match status" value="1"/>
</dbReference>
<dbReference type="Gene3D" id="3.40.50.300">
    <property type="entry name" value="P-loop containing nucleotide triphosphate hydrolases"/>
    <property type="match status" value="1"/>
</dbReference>
<dbReference type="Pfam" id="PF00931">
    <property type="entry name" value="NB-ARC"/>
    <property type="match status" value="1"/>
</dbReference>
<evidence type="ECO:0000256" key="3">
    <source>
        <dbReference type="ARBA" id="ARBA00022821"/>
    </source>
</evidence>
<dbReference type="GeneID" id="116195656"/>
<dbReference type="SUPFAM" id="SSF52058">
    <property type="entry name" value="L domain-like"/>
    <property type="match status" value="2"/>
</dbReference>
<dbReference type="InterPro" id="IPR000157">
    <property type="entry name" value="TIR_dom"/>
</dbReference>
<dbReference type="PRINTS" id="PR00364">
    <property type="entry name" value="DISEASERSIST"/>
</dbReference>
<dbReference type="PROSITE" id="PS50104">
    <property type="entry name" value="TIR"/>
    <property type="match status" value="1"/>
</dbReference>
<dbReference type="SMART" id="SM00382">
    <property type="entry name" value="AAA"/>
    <property type="match status" value="1"/>
</dbReference>
<dbReference type="InterPro" id="IPR027417">
    <property type="entry name" value="P-loop_NTPase"/>
</dbReference>
<dbReference type="InterPro" id="IPR002182">
    <property type="entry name" value="NB-ARC"/>
</dbReference>
<protein>
    <submittedName>
        <fullName evidence="9">TMV resistance protein N-like isoform X1</fullName>
    </submittedName>
</protein>
<feature type="compositionally biased region" description="Polar residues" evidence="5">
    <location>
        <begin position="41"/>
        <end position="59"/>
    </location>
</feature>
<gene>
    <name evidence="9" type="primary">LOC116195656</name>
</gene>
<dbReference type="GO" id="GO:0043531">
    <property type="term" value="F:ADP binding"/>
    <property type="evidence" value="ECO:0007669"/>
    <property type="project" value="InterPro"/>
</dbReference>
<evidence type="ECO:0000256" key="5">
    <source>
        <dbReference type="SAM" id="MobiDB-lite"/>
    </source>
</evidence>
<dbReference type="AlphaFoldDB" id="A0A6P8CH89"/>
<dbReference type="PANTHER" id="PTHR11017">
    <property type="entry name" value="LEUCINE-RICH REPEAT-CONTAINING PROTEIN"/>
    <property type="match status" value="1"/>
</dbReference>
<keyword evidence="6" id="KW-0472">Membrane</keyword>
<dbReference type="SUPFAM" id="SSF52540">
    <property type="entry name" value="P-loop containing nucleoside triphosphate hydrolases"/>
    <property type="match status" value="1"/>
</dbReference>
<feature type="domain" description="TIR" evidence="7">
    <location>
        <begin position="66"/>
        <end position="233"/>
    </location>
</feature>
<dbReference type="Pfam" id="PF23282">
    <property type="entry name" value="WHD_ROQ1"/>
    <property type="match status" value="1"/>
</dbReference>
<evidence type="ECO:0000256" key="2">
    <source>
        <dbReference type="ARBA" id="ARBA00022737"/>
    </source>
</evidence>
<name>A0A6P8CH89_PUNGR</name>
<sequence length="1258" mass="142309">MASDQFPGHRVLPIAICAVASVLVSVYLGTRFFRKKRPENGNGNSPGTMNTNVSQQDGTAGTEIGHEFEVFLSFRGSDNRKSFTDYLYHSLTDAGVRTFRDNEELRVGEEIGPKLMKSIQQSKIFIPIFSRDYASSKWCLKEVTEMVKCMKENKRSIMPIFLDVTPDEVQHQSGGYAKSFSAHENRFGVEVVQVWRAALREVVKLKGLELDTVANGHEGEFIKLIVATVLAELKKANLDMSKVLVGIDDRVKEVMKLLEVGGNDVRIVGIWGMGGIGKTTLAKLIYNQIVENFEQSSFLNDIRETSRTPRGLQYLQSRLVSDILRRDREEYANVEEGINVLKNRLRYKKALILLDDVDHVKQLKALAGDVHWFARGSRIIVTTREKEILDQFQVRDTYEVTLLNKDQAFDLFCKHAFRDDTRKADFVTQSWDIVNITGKLPLALEVIGSFLSYYSGRKDIWDSTIELLKRKPTMDVQDKLKISYDCLDLEQKEMFLDIACFFIGVDIRLLIPMWDDCKFFPKVGIEILLLKSLIKIQDDNTIQMHDQLRDLGRRIVEQESYRDLGSRSRLWRSEEAMDLLAEQQGASKVEAISLEGYHFTEEEECLTDDMFMNMPRLRILELGSAKLDGNFRHRFRQLRWLSWQEQNISTPANLYLKKLVLLDLSRSLIDEDWIGWSSIKIGLNLKVLNLTDCPINRTPNFSSFPRLERLILEACKNLVSVDPSIRLLKFLVSLNLRKCSRLVELPEQLGHLEELTELLIDATCIRELPISRGMKKLEVISANSCESLNRIPESVISLVKLKQLSLEYCKSLKELPESIGQLPSLVELTLSHSGIKQLPLSVGNLYNLELLKIDSTEITRLPDDLGALEKLEVLDASWCPLEGGIPSGLGSLPYLKVLKLDGLKSLPAGMSGLSRLQSLRLGECQHLPAIPKLPSSLASLTVEGLSMGSSPDLSDLVNLKRLHLSGDFELEEERLRRLWKLEKLFLKSVKFSTLPEQIATFSQLKEIHISDCRELKCLPPLPSSLYSLTVNGCSSLQRLPNISNLTNLSQLHVNSCSSLTEIEGLGGLMSLRILWTSGSPLTNLDGLERLESLTELSVASCEVERLPNLSNLWNLRHLDVSASIQLVEVQGLGSLHQLGYVDFSHCTSLELLPELPNCLKYLHLQHCEKLRQLKGLEELESLLELDISGCRAIEKLPDLSKLQRLEYLRMEGCENVTEIPGFKELSNLKVLSVFGCKALKLPDLSEMQLNGLKVEASR</sequence>
<dbReference type="RefSeq" id="XP_031380811.1">
    <property type="nucleotide sequence ID" value="XM_031524951.1"/>
</dbReference>
<dbReference type="PANTHER" id="PTHR11017:SF570">
    <property type="entry name" value="DISEASE RESISTANCE PROTEIN (TIR-NBS CLASS)-RELATED"/>
    <property type="match status" value="1"/>
</dbReference>
<evidence type="ECO:0000313" key="9">
    <source>
        <dbReference type="RefSeq" id="XP_031380811.1"/>
    </source>
</evidence>
<organism evidence="8 9">
    <name type="scientific">Punica granatum</name>
    <name type="common">Pomegranate</name>
    <dbReference type="NCBI Taxonomy" id="22663"/>
    <lineage>
        <taxon>Eukaryota</taxon>
        <taxon>Viridiplantae</taxon>
        <taxon>Streptophyta</taxon>
        <taxon>Embryophyta</taxon>
        <taxon>Tracheophyta</taxon>
        <taxon>Spermatophyta</taxon>
        <taxon>Magnoliopsida</taxon>
        <taxon>eudicotyledons</taxon>
        <taxon>Gunneridae</taxon>
        <taxon>Pentapetalae</taxon>
        <taxon>rosids</taxon>
        <taxon>malvids</taxon>
        <taxon>Myrtales</taxon>
        <taxon>Lythraceae</taxon>
        <taxon>Punica</taxon>
    </lineage>
</organism>
<dbReference type="InterPro" id="IPR035897">
    <property type="entry name" value="Toll_tir_struct_dom_sf"/>
</dbReference>
<evidence type="ECO:0000313" key="8">
    <source>
        <dbReference type="Proteomes" id="UP000515151"/>
    </source>
</evidence>
<dbReference type="Proteomes" id="UP000515151">
    <property type="component" value="Chromosome 2"/>
</dbReference>
<dbReference type="InterPro" id="IPR042197">
    <property type="entry name" value="Apaf_helical"/>
</dbReference>
<keyword evidence="8" id="KW-1185">Reference proteome</keyword>
<accession>A0A6P8CH89</accession>
<dbReference type="GO" id="GO:0007165">
    <property type="term" value="P:signal transduction"/>
    <property type="evidence" value="ECO:0007669"/>
    <property type="project" value="InterPro"/>
</dbReference>
<dbReference type="SUPFAM" id="SSF52200">
    <property type="entry name" value="Toll/Interleukin receptor TIR domain"/>
    <property type="match status" value="1"/>
</dbReference>
<evidence type="ECO:0000256" key="1">
    <source>
        <dbReference type="ARBA" id="ARBA00022614"/>
    </source>
</evidence>
<evidence type="ECO:0000259" key="7">
    <source>
        <dbReference type="PROSITE" id="PS50104"/>
    </source>
</evidence>
<dbReference type="Pfam" id="PF01582">
    <property type="entry name" value="TIR"/>
    <property type="match status" value="1"/>
</dbReference>
<keyword evidence="2" id="KW-0677">Repeat</keyword>
<dbReference type="InterPro" id="IPR055414">
    <property type="entry name" value="LRR_R13L4/SHOC2-like"/>
</dbReference>
<dbReference type="InterPro" id="IPR058192">
    <property type="entry name" value="WHD_ROQ1-like"/>
</dbReference>
<keyword evidence="3" id="KW-0611">Plant defense</keyword>